<evidence type="ECO:0000313" key="3">
    <source>
        <dbReference type="Proteomes" id="UP000380386"/>
    </source>
</evidence>
<feature type="transmembrane region" description="Helical" evidence="1">
    <location>
        <begin position="164"/>
        <end position="182"/>
    </location>
</feature>
<organism evidence="2 3">
    <name type="scientific">Companilactobacillus mishanensis</name>
    <dbReference type="NCBI Taxonomy" id="2486008"/>
    <lineage>
        <taxon>Bacteria</taxon>
        <taxon>Bacillati</taxon>
        <taxon>Bacillota</taxon>
        <taxon>Bacilli</taxon>
        <taxon>Lactobacillales</taxon>
        <taxon>Lactobacillaceae</taxon>
        <taxon>Companilactobacillus</taxon>
    </lineage>
</organism>
<dbReference type="EMBL" id="VDFM01000005">
    <property type="protein sequence ID" value="MQS52523.1"/>
    <property type="molecule type" value="Genomic_DNA"/>
</dbReference>
<reference evidence="2 3" key="1">
    <citation type="journal article" date="2019" name="Syst. Appl. Microbiol.">
        <title>Polyphasic characterization of two novel Lactobacillus spp. isolated from blown salami packages: Description of Lactobacillus halodurans sp. nov. and Lactobacillus salsicarnum sp. nov.</title>
        <authorList>
            <person name="Schuster J.A."/>
            <person name="Klingl A."/>
            <person name="Vogel R.F."/>
            <person name="Ehrmann M.A."/>
        </authorList>
    </citation>
    <scope>NUCLEOTIDE SEQUENCE [LARGE SCALE GENOMIC DNA]</scope>
    <source>
        <strain evidence="2 3">TMW 1.2118</strain>
    </source>
</reference>
<evidence type="ECO:0008006" key="4">
    <source>
        <dbReference type="Google" id="ProtNLM"/>
    </source>
</evidence>
<feature type="transmembrane region" description="Helical" evidence="1">
    <location>
        <begin position="194"/>
        <end position="218"/>
    </location>
</feature>
<sequence length="271" mass="29748">MSKTGYKRHGFTIFLLSGCLMVMVFMGITLSTVLDGSYVKRVLTNDNNVALIRNYTNQKLGSLVNSYSPINNLSATTLSKSEVKKIINTSVDELYDGNPKLTTGDAILGTIGDNLKSESKAQGLNIGPEIDETLSSNKGIMDQIVNDNIGPINSALQNIKQIRGIVKTIILVAAVLFILLAFRLRLKVGSNMLFLHHIGTVGICASILLAIVLVFIYYPVATYITSNVEYGVKDVLYNILNGIFTNYISILIMMFVLSIIDWGSTGKYKYN</sequence>
<keyword evidence="1" id="KW-1133">Transmembrane helix</keyword>
<evidence type="ECO:0000313" key="2">
    <source>
        <dbReference type="EMBL" id="MQS52523.1"/>
    </source>
</evidence>
<comment type="caution">
    <text evidence="2">The sequence shown here is derived from an EMBL/GenBank/DDBJ whole genome shotgun (WGS) entry which is preliminary data.</text>
</comment>
<dbReference type="OrthoDB" id="2278840at2"/>
<evidence type="ECO:0000256" key="1">
    <source>
        <dbReference type="SAM" id="Phobius"/>
    </source>
</evidence>
<feature type="transmembrane region" description="Helical" evidence="1">
    <location>
        <begin position="12"/>
        <end position="34"/>
    </location>
</feature>
<protein>
    <recommendedName>
        <fullName evidence="4">Cell division protein FtsX</fullName>
    </recommendedName>
</protein>
<feature type="transmembrane region" description="Helical" evidence="1">
    <location>
        <begin position="238"/>
        <end position="260"/>
    </location>
</feature>
<name>A0A5P0ZHI2_9LACO</name>
<dbReference type="RefSeq" id="WP_153382968.1">
    <property type="nucleotide sequence ID" value="NZ_VDFM01000005.1"/>
</dbReference>
<accession>A0A5P0ZHI2</accession>
<keyword evidence="1" id="KW-0812">Transmembrane</keyword>
<dbReference type="AlphaFoldDB" id="A0A5P0ZHI2"/>
<gene>
    <name evidence="2" type="ORF">FHL02_05775</name>
</gene>
<dbReference type="Proteomes" id="UP000380386">
    <property type="component" value="Unassembled WGS sequence"/>
</dbReference>
<keyword evidence="1" id="KW-0472">Membrane</keyword>
<proteinExistence type="predicted"/>
<dbReference type="PROSITE" id="PS51257">
    <property type="entry name" value="PROKAR_LIPOPROTEIN"/>
    <property type="match status" value="1"/>
</dbReference>